<keyword evidence="1" id="KW-1133">Transmembrane helix</keyword>
<dbReference type="Proteomes" id="UP000182977">
    <property type="component" value="Chromosome I"/>
</dbReference>
<keyword evidence="1" id="KW-0472">Membrane</keyword>
<dbReference type="InterPro" id="IPR003425">
    <property type="entry name" value="CCB3/YggT"/>
</dbReference>
<feature type="transmembrane region" description="Helical" evidence="1">
    <location>
        <begin position="71"/>
        <end position="94"/>
    </location>
</feature>
<sequence length="95" mass="10542">MSAVSQILSAVLWLFFIALLIRLVVDWIQVFAREWQPKGLVLVVLEAIYTVTDPPLRAIRRVLPPLRIGSVALDLAFIVLIILVQILLVVVGSLG</sequence>
<accession>A0A1H2L4W6</accession>
<dbReference type="AlphaFoldDB" id="A0A1H2L4W6"/>
<dbReference type="STRING" id="419479.SAMN04488563_5049"/>
<dbReference type="Pfam" id="PF02325">
    <property type="entry name" value="CCB3_YggT"/>
    <property type="match status" value="1"/>
</dbReference>
<reference evidence="3" key="1">
    <citation type="submission" date="2016-10" db="EMBL/GenBank/DDBJ databases">
        <authorList>
            <person name="Varghese N."/>
            <person name="Submissions S."/>
        </authorList>
    </citation>
    <scope>NUCLEOTIDE SEQUENCE [LARGE SCALE GENOMIC DNA]</scope>
    <source>
        <strain evidence="3">DSM 45079</strain>
    </source>
</reference>
<gene>
    <name evidence="2" type="ORF">SAMN04488563_5049</name>
</gene>
<evidence type="ECO:0000313" key="2">
    <source>
        <dbReference type="EMBL" id="SDU75842.1"/>
    </source>
</evidence>
<feature type="transmembrane region" description="Helical" evidence="1">
    <location>
        <begin position="7"/>
        <end position="28"/>
    </location>
</feature>
<dbReference type="GO" id="GO:0016020">
    <property type="term" value="C:membrane"/>
    <property type="evidence" value="ECO:0007669"/>
    <property type="project" value="InterPro"/>
</dbReference>
<proteinExistence type="predicted"/>
<evidence type="ECO:0000256" key="1">
    <source>
        <dbReference type="SAM" id="Phobius"/>
    </source>
</evidence>
<dbReference type="OrthoDB" id="3216131at2"/>
<protein>
    <submittedName>
        <fullName evidence="2">YggT family protein</fullName>
    </submittedName>
</protein>
<keyword evidence="3" id="KW-1185">Reference proteome</keyword>
<keyword evidence="1" id="KW-0812">Transmembrane</keyword>
<dbReference type="EMBL" id="LT629791">
    <property type="protein sequence ID" value="SDU75842.1"/>
    <property type="molecule type" value="Genomic_DNA"/>
</dbReference>
<organism evidence="2 3">
    <name type="scientific">Jiangella alkaliphila</name>
    <dbReference type="NCBI Taxonomy" id="419479"/>
    <lineage>
        <taxon>Bacteria</taxon>
        <taxon>Bacillati</taxon>
        <taxon>Actinomycetota</taxon>
        <taxon>Actinomycetes</taxon>
        <taxon>Jiangellales</taxon>
        <taxon>Jiangellaceae</taxon>
        <taxon>Jiangella</taxon>
    </lineage>
</organism>
<evidence type="ECO:0000313" key="3">
    <source>
        <dbReference type="Proteomes" id="UP000182977"/>
    </source>
</evidence>
<name>A0A1H2L4W6_9ACTN</name>